<dbReference type="EMBL" id="BARV01007138">
    <property type="protein sequence ID" value="GAI04004.1"/>
    <property type="molecule type" value="Genomic_DNA"/>
</dbReference>
<accession>X1MCE4</accession>
<name>X1MCE4_9ZZZZ</name>
<organism evidence="1">
    <name type="scientific">marine sediment metagenome</name>
    <dbReference type="NCBI Taxonomy" id="412755"/>
    <lineage>
        <taxon>unclassified sequences</taxon>
        <taxon>metagenomes</taxon>
        <taxon>ecological metagenomes</taxon>
    </lineage>
</organism>
<comment type="caution">
    <text evidence="1">The sequence shown here is derived from an EMBL/GenBank/DDBJ whole genome shotgun (WGS) entry which is preliminary data.</text>
</comment>
<reference evidence="1" key="1">
    <citation type="journal article" date="2014" name="Front. Microbiol.">
        <title>High frequency of phylogenetically diverse reductive dehalogenase-homologous genes in deep subseafloor sedimentary metagenomes.</title>
        <authorList>
            <person name="Kawai M."/>
            <person name="Futagami T."/>
            <person name="Toyoda A."/>
            <person name="Takaki Y."/>
            <person name="Nishi S."/>
            <person name="Hori S."/>
            <person name="Arai W."/>
            <person name="Tsubouchi T."/>
            <person name="Morono Y."/>
            <person name="Uchiyama I."/>
            <person name="Ito T."/>
            <person name="Fujiyama A."/>
            <person name="Inagaki F."/>
            <person name="Takami H."/>
        </authorList>
    </citation>
    <scope>NUCLEOTIDE SEQUENCE</scope>
    <source>
        <strain evidence="1">Expedition CK06-06</strain>
    </source>
</reference>
<gene>
    <name evidence="1" type="ORF">S06H3_14581</name>
</gene>
<proteinExistence type="predicted"/>
<protein>
    <submittedName>
        <fullName evidence="1">Uncharacterized protein</fullName>
    </submittedName>
</protein>
<evidence type="ECO:0000313" key="1">
    <source>
        <dbReference type="EMBL" id="GAI04004.1"/>
    </source>
</evidence>
<sequence length="84" mass="9188">MGTSEDKKQSSQKKVMATVYLKSTSGRSLLQEGIVGSDPTPYQSSPVTTQRAILELEKRGFTIEAQGVTLSISGPSELFEKMEY</sequence>
<dbReference type="AlphaFoldDB" id="X1MCE4"/>